<organism evidence="1 2">
    <name type="scientific">Bacteroides fragilis str. S36L11</name>
    <dbReference type="NCBI Taxonomy" id="1339327"/>
    <lineage>
        <taxon>Bacteria</taxon>
        <taxon>Pseudomonadati</taxon>
        <taxon>Bacteroidota</taxon>
        <taxon>Bacteroidia</taxon>
        <taxon>Bacteroidales</taxon>
        <taxon>Bacteroidaceae</taxon>
        <taxon>Bacteroides</taxon>
    </lineage>
</organism>
<accession>A0A015YAK2</accession>
<dbReference type="PATRIC" id="fig|1339327.3.peg.2427"/>
<reference evidence="1 2" key="1">
    <citation type="submission" date="2014-02" db="EMBL/GenBank/DDBJ databases">
        <authorList>
            <person name="Sears C."/>
            <person name="Carroll K."/>
            <person name="Sack B.R."/>
            <person name="Qadri F."/>
            <person name="Myers L.L."/>
            <person name="Chung G.-T."/>
            <person name="Escheverria P."/>
            <person name="Fraser C.M."/>
            <person name="Sadzewicz L."/>
            <person name="Shefchek K.A."/>
            <person name="Tallon L."/>
            <person name="Das S.P."/>
            <person name="Daugherty S."/>
            <person name="Mongodin E.F."/>
        </authorList>
    </citation>
    <scope>NUCLEOTIDE SEQUENCE [LARGE SCALE GENOMIC DNA]</scope>
    <source>
        <strain evidence="1 2">S36L11</strain>
    </source>
</reference>
<comment type="caution">
    <text evidence="1">The sequence shown here is derived from an EMBL/GenBank/DDBJ whole genome shotgun (WGS) entry which is preliminary data.</text>
</comment>
<dbReference type="EMBL" id="JGDJ01000178">
    <property type="protein sequence ID" value="EXZ28987.1"/>
    <property type="molecule type" value="Genomic_DNA"/>
</dbReference>
<gene>
    <name evidence="1" type="ORF">M136_1789</name>
</gene>
<dbReference type="Proteomes" id="UP000022082">
    <property type="component" value="Unassembled WGS sequence"/>
</dbReference>
<evidence type="ECO:0000313" key="1">
    <source>
        <dbReference type="EMBL" id="EXZ28987.1"/>
    </source>
</evidence>
<dbReference type="RefSeq" id="WP_007758936.1">
    <property type="nucleotide sequence ID" value="NZ_JGDJ01000178.1"/>
</dbReference>
<protein>
    <submittedName>
        <fullName evidence="1">Uncharacterized protein</fullName>
    </submittedName>
</protein>
<evidence type="ECO:0000313" key="2">
    <source>
        <dbReference type="Proteomes" id="UP000022082"/>
    </source>
</evidence>
<dbReference type="AlphaFoldDB" id="A0A015YAK2"/>
<name>A0A015YAK2_BACFG</name>
<proteinExistence type="predicted"/>
<sequence length="130" mass="15250">MTQQEFMERTGITPTAEDFDYIHAVYLNTSMNKDEFCKDFKKHGDSRIIRDVHVRVLNYEMKCERQKEVIDNLTDFLIGKAHAYDDTDFRKEAVGLVGEMEVVKRTIELGLPLWDEDRMVVLSMIEEQGK</sequence>